<name>A0AAN7I5U0_QUERU</name>
<evidence type="ECO:0000256" key="1">
    <source>
        <dbReference type="SAM" id="MobiDB-lite"/>
    </source>
</evidence>
<reference evidence="2 3" key="1">
    <citation type="journal article" date="2023" name="G3 (Bethesda)">
        <title>A haplotype-resolved chromosome-scale genome for Quercus rubra L. provides insights into the genetics of adaptive traits for red oak species.</title>
        <authorList>
            <person name="Kapoor B."/>
            <person name="Jenkins J."/>
            <person name="Schmutz J."/>
            <person name="Zhebentyayeva T."/>
            <person name="Kuelheim C."/>
            <person name="Coggeshall M."/>
            <person name="Heim C."/>
            <person name="Lasky J.R."/>
            <person name="Leites L."/>
            <person name="Islam-Faridi N."/>
            <person name="Romero-Severson J."/>
            <person name="DeLeo V.L."/>
            <person name="Lucas S.M."/>
            <person name="Lazic D."/>
            <person name="Gailing O."/>
            <person name="Carlson J."/>
            <person name="Staton M."/>
        </authorList>
    </citation>
    <scope>NUCLEOTIDE SEQUENCE [LARGE SCALE GENOMIC DNA]</scope>
    <source>
        <strain evidence="2">Pseudo-F2</strain>
    </source>
</reference>
<dbReference type="PANTHER" id="PTHR31065">
    <property type="entry name" value="PLATZ TRANSCRIPTION FACTOR FAMILY PROTEIN"/>
    <property type="match status" value="1"/>
</dbReference>
<dbReference type="PANTHER" id="PTHR31065:SF39">
    <property type="entry name" value="PLATZ TRANSCRIPTION FACTOR FAMILY PROTEIN"/>
    <property type="match status" value="1"/>
</dbReference>
<dbReference type="Proteomes" id="UP001324115">
    <property type="component" value="Unassembled WGS sequence"/>
</dbReference>
<organism evidence="2 3">
    <name type="scientific">Quercus rubra</name>
    <name type="common">Northern red oak</name>
    <name type="synonym">Quercus borealis</name>
    <dbReference type="NCBI Taxonomy" id="3512"/>
    <lineage>
        <taxon>Eukaryota</taxon>
        <taxon>Viridiplantae</taxon>
        <taxon>Streptophyta</taxon>
        <taxon>Embryophyta</taxon>
        <taxon>Tracheophyta</taxon>
        <taxon>Spermatophyta</taxon>
        <taxon>Magnoliopsida</taxon>
        <taxon>eudicotyledons</taxon>
        <taxon>Gunneridae</taxon>
        <taxon>Pentapetalae</taxon>
        <taxon>rosids</taxon>
        <taxon>fabids</taxon>
        <taxon>Fagales</taxon>
        <taxon>Fagaceae</taxon>
        <taxon>Quercus</taxon>
    </lineage>
</organism>
<evidence type="ECO:0000313" key="3">
    <source>
        <dbReference type="Proteomes" id="UP001324115"/>
    </source>
</evidence>
<dbReference type="AlphaFoldDB" id="A0AAN7I5U0"/>
<accession>A0AAN7I5U0</accession>
<gene>
    <name evidence="2" type="ORF">RGQ29_032899</name>
</gene>
<protein>
    <recommendedName>
        <fullName evidence="4">PLATZ transcription factor family protein</fullName>
    </recommendedName>
</protein>
<comment type="caution">
    <text evidence="2">The sequence shown here is derived from an EMBL/GenBank/DDBJ whole genome shotgun (WGS) entry which is preliminary data.</text>
</comment>
<sequence length="218" mass="25543">MDSKFPPPWLTSFLNSEFYEPCSCDKHGLKDTFCNFFCRDCEKNKIFCERCKNKHDAKGHKHKVLQVRKASHHNAIRSSNISGLLDISDIHHYTVNHEKIVFLQTRNKTNEYRANAPYKCQVCGYELLDISNFYTDKQRASFKFCSIACKVKDTVISRVDPYYEVPCLTSNWSDEFPVIPRVDPSCEVPCLTSNRSDEFHQSNRKRRRKGTPIRSHFF</sequence>
<feature type="compositionally biased region" description="Basic residues" evidence="1">
    <location>
        <begin position="202"/>
        <end position="218"/>
    </location>
</feature>
<dbReference type="InterPro" id="IPR006734">
    <property type="entry name" value="PLATZ"/>
</dbReference>
<proteinExistence type="predicted"/>
<feature type="region of interest" description="Disordered" evidence="1">
    <location>
        <begin position="199"/>
        <end position="218"/>
    </location>
</feature>
<dbReference type="Pfam" id="PF04640">
    <property type="entry name" value="PLATZ"/>
    <property type="match status" value="1"/>
</dbReference>
<evidence type="ECO:0000313" key="2">
    <source>
        <dbReference type="EMBL" id="KAK4546004.1"/>
    </source>
</evidence>
<evidence type="ECO:0008006" key="4">
    <source>
        <dbReference type="Google" id="ProtNLM"/>
    </source>
</evidence>
<keyword evidence="3" id="KW-1185">Reference proteome</keyword>
<dbReference type="EMBL" id="JAXUIC010000263">
    <property type="protein sequence ID" value="KAK4546004.1"/>
    <property type="molecule type" value="Genomic_DNA"/>
</dbReference>